<comment type="caution">
    <text evidence="3">The sequence shown here is derived from an EMBL/GenBank/DDBJ whole genome shotgun (WGS) entry which is preliminary data.</text>
</comment>
<keyword evidence="1" id="KW-0472">Membrane</keyword>
<feature type="domain" description="TcdA/TcdB toxin pore forming" evidence="2">
    <location>
        <begin position="2"/>
        <end position="155"/>
    </location>
</feature>
<evidence type="ECO:0000259" key="2">
    <source>
        <dbReference type="Pfam" id="PF12920"/>
    </source>
</evidence>
<dbReference type="InterPro" id="IPR024769">
    <property type="entry name" value="TcdA/TcdB_pore_forming"/>
</dbReference>
<gene>
    <name evidence="3" type="ORF">KI387_008562</name>
</gene>
<dbReference type="Pfam" id="PF12920">
    <property type="entry name" value="TcdA_TcdB_pore"/>
    <property type="match status" value="1"/>
</dbReference>
<sequence>GFEVSLGFVNVGLDAYQLWLARDKVEKATFNTLLVFNLASSVAGVASLGAGLVGASGVAMALSGGSVILGGLAIGVGALAHNFGKIASDAQEVGKYFVAVNEAYSGSGYNYETNEKALVPLLRAVVTSIKMANNEIEVGFDSQFIYQTHDGPTRSGR</sequence>
<accession>A0AA38CVR5</accession>
<proteinExistence type="predicted"/>
<evidence type="ECO:0000313" key="4">
    <source>
        <dbReference type="Proteomes" id="UP000824469"/>
    </source>
</evidence>
<protein>
    <recommendedName>
        <fullName evidence="2">TcdA/TcdB toxin pore forming domain-containing protein</fullName>
    </recommendedName>
</protein>
<feature type="non-terminal residue" evidence="3">
    <location>
        <position position="1"/>
    </location>
</feature>
<feature type="transmembrane region" description="Helical" evidence="1">
    <location>
        <begin position="32"/>
        <end position="53"/>
    </location>
</feature>
<name>A0AA38CVR5_TAXCH</name>
<evidence type="ECO:0000313" key="3">
    <source>
        <dbReference type="EMBL" id="KAH9304158.1"/>
    </source>
</evidence>
<organism evidence="3 4">
    <name type="scientific">Taxus chinensis</name>
    <name type="common">Chinese yew</name>
    <name type="synonym">Taxus wallichiana var. chinensis</name>
    <dbReference type="NCBI Taxonomy" id="29808"/>
    <lineage>
        <taxon>Eukaryota</taxon>
        <taxon>Viridiplantae</taxon>
        <taxon>Streptophyta</taxon>
        <taxon>Embryophyta</taxon>
        <taxon>Tracheophyta</taxon>
        <taxon>Spermatophyta</taxon>
        <taxon>Pinopsida</taxon>
        <taxon>Pinidae</taxon>
        <taxon>Conifers II</taxon>
        <taxon>Cupressales</taxon>
        <taxon>Taxaceae</taxon>
        <taxon>Taxus</taxon>
    </lineage>
</organism>
<dbReference type="Proteomes" id="UP000824469">
    <property type="component" value="Unassembled WGS sequence"/>
</dbReference>
<dbReference type="AlphaFoldDB" id="A0AA38CVR5"/>
<keyword evidence="1" id="KW-0812">Transmembrane</keyword>
<dbReference type="EMBL" id="JAHRHJ020000008">
    <property type="protein sequence ID" value="KAH9304158.1"/>
    <property type="molecule type" value="Genomic_DNA"/>
</dbReference>
<reference evidence="3 4" key="1">
    <citation type="journal article" date="2021" name="Nat. Plants">
        <title>The Taxus genome provides insights into paclitaxel biosynthesis.</title>
        <authorList>
            <person name="Xiong X."/>
            <person name="Gou J."/>
            <person name="Liao Q."/>
            <person name="Li Y."/>
            <person name="Zhou Q."/>
            <person name="Bi G."/>
            <person name="Li C."/>
            <person name="Du R."/>
            <person name="Wang X."/>
            <person name="Sun T."/>
            <person name="Guo L."/>
            <person name="Liang H."/>
            <person name="Lu P."/>
            <person name="Wu Y."/>
            <person name="Zhang Z."/>
            <person name="Ro D.K."/>
            <person name="Shang Y."/>
            <person name="Huang S."/>
            <person name="Yan J."/>
        </authorList>
    </citation>
    <scope>NUCLEOTIDE SEQUENCE [LARGE SCALE GENOMIC DNA]</scope>
    <source>
        <strain evidence="3">Ta-2019</strain>
    </source>
</reference>
<evidence type="ECO:0000256" key="1">
    <source>
        <dbReference type="SAM" id="Phobius"/>
    </source>
</evidence>
<keyword evidence="4" id="KW-1185">Reference proteome</keyword>
<keyword evidence="1" id="KW-1133">Transmembrane helix</keyword>
<feature type="transmembrane region" description="Helical" evidence="1">
    <location>
        <begin position="59"/>
        <end position="80"/>
    </location>
</feature>